<evidence type="ECO:0000256" key="7">
    <source>
        <dbReference type="ARBA" id="ARBA00023145"/>
    </source>
</evidence>
<dbReference type="Gene3D" id="2.60.120.200">
    <property type="match status" value="1"/>
</dbReference>
<dbReference type="FunFam" id="3.40.390.10:FF:000015">
    <property type="entry name" value="Meprin A subunit"/>
    <property type="match status" value="1"/>
</dbReference>
<evidence type="ECO:0000256" key="12">
    <source>
        <dbReference type="SAM" id="MobiDB-lite"/>
    </source>
</evidence>
<dbReference type="Pfam" id="PF00629">
    <property type="entry name" value="MAM"/>
    <property type="match status" value="1"/>
</dbReference>
<feature type="binding site" evidence="10">
    <location>
        <position position="230"/>
    </location>
    <ligand>
        <name>Zn(2+)</name>
        <dbReference type="ChEBI" id="CHEBI:29105"/>
        <note>catalytic</note>
    </ligand>
</feature>
<proteinExistence type="predicted"/>
<dbReference type="SUPFAM" id="SSF55486">
    <property type="entry name" value="Metalloproteases ('zincins'), catalytic domain"/>
    <property type="match status" value="1"/>
</dbReference>
<protein>
    <recommendedName>
        <fullName evidence="11">Metalloendopeptidase</fullName>
        <ecNumber evidence="11">3.4.24.-</ecNumber>
    </recommendedName>
</protein>
<dbReference type="InterPro" id="IPR000998">
    <property type="entry name" value="MAM_dom"/>
</dbReference>
<reference evidence="15" key="2">
    <citation type="submission" date="2025-08" db="UniProtKB">
        <authorList>
            <consortium name="Ensembl"/>
        </authorList>
    </citation>
    <scope>IDENTIFICATION</scope>
</reference>
<keyword evidence="4 10" id="KW-0378">Hydrolase</keyword>
<reference evidence="15" key="3">
    <citation type="submission" date="2025-09" db="UniProtKB">
        <authorList>
            <consortium name="Ensembl"/>
        </authorList>
    </citation>
    <scope>IDENTIFICATION</scope>
</reference>
<feature type="active site" evidence="10">
    <location>
        <position position="231"/>
    </location>
</feature>
<dbReference type="GO" id="GO:0006508">
    <property type="term" value="P:proteolysis"/>
    <property type="evidence" value="ECO:0007669"/>
    <property type="project" value="UniProtKB-KW"/>
</dbReference>
<evidence type="ECO:0000256" key="5">
    <source>
        <dbReference type="ARBA" id="ARBA00022833"/>
    </source>
</evidence>
<keyword evidence="8" id="KW-1015">Disulfide bond</keyword>
<dbReference type="PANTHER" id="PTHR10127">
    <property type="entry name" value="DISCOIDIN, CUB, EGF, LAMININ , AND ZINC METALLOPROTEASE DOMAIN CONTAINING"/>
    <property type="match status" value="1"/>
</dbReference>
<evidence type="ECO:0000256" key="4">
    <source>
        <dbReference type="ARBA" id="ARBA00022801"/>
    </source>
</evidence>
<dbReference type="InterPro" id="IPR008974">
    <property type="entry name" value="TRAF-like"/>
</dbReference>
<dbReference type="AlphaFoldDB" id="A0A671WIP8"/>
<evidence type="ECO:0000256" key="9">
    <source>
        <dbReference type="ARBA" id="ARBA00023180"/>
    </source>
</evidence>
<feature type="domain" description="Peptidase M12A" evidence="14">
    <location>
        <begin position="140"/>
        <end position="334"/>
    </location>
</feature>
<keyword evidence="16" id="KW-1185">Reference proteome</keyword>
<dbReference type="GO" id="GO:0016020">
    <property type="term" value="C:membrane"/>
    <property type="evidence" value="ECO:0007669"/>
    <property type="project" value="InterPro"/>
</dbReference>
<dbReference type="GO" id="GO:0004222">
    <property type="term" value="F:metalloendopeptidase activity"/>
    <property type="evidence" value="ECO:0007669"/>
    <property type="project" value="UniProtKB-UniRule"/>
</dbReference>
<keyword evidence="1 10" id="KW-0645">Protease</keyword>
<dbReference type="Gene3D" id="3.40.390.10">
    <property type="entry name" value="Collagenase (Catalytic Domain)"/>
    <property type="match status" value="1"/>
</dbReference>
<dbReference type="EC" id="3.4.24.-" evidence="11"/>
<sequence>MVYLQCLQRFQTCFTYLLKTHPSRSLSRADSEAGTRLQVRNLHNAKCTVALLYFSNNNISIFGFSVLLLGSMLCDFSLGHATRMRGLIFIVVNLAVSSAFTINPDELEIGEIGGEKDITDVNNESSLPDDILEPPNLQRSAIVDQNDLWTSPVPYVLDDDLEMNAKGVTLKAMEQFRLKTCIDFKPKDSEDYYISVKKLSGCFSYVGKQIPNGQDLSIGRFCDEISTVEHEFLHALGFYHEQSRYDRDDFVTIVFENIREGRERNFKLVDKSRSTTNGVPYDFWSVMHYSQYAFSNGSERTIITKDPSFQDVIGQRLEMSPRDVLELNRLYKCNSTIAFKMYCGFSNGTKCHMSNCSQSGSSWEMVTRADGGPSSDHTSLPSGNSTHQGPNTSSFMHASTASGKEGDSAWLETKRMSSNRECHTQCLQFYYHHSGNESDILNIWLREFRDEWDTQGSLRLVGQITGPRTSHWQLHHVSLNATKHFQVEFEARKGAGSSSGGFSIDDINLSEVECPHVTMQFDDFEKLLNTSKSGTTIVSPRQYSTGGYAYRVGIKLYKTFVGVFVQLLSGKNDNQLQWPCPQRQVTFQMLDQTPNIQQHMSKQRSITTDLSMISNGTFRWGNPRDVGTPFVDENNETIFAGPTSGRNFFTDVEEMRSRQFIKGGSVVFVFSFHDLTPLLNGSALPCPKVGPVEIRHPQRDLNKGPCSQRIGPTSGPSPPTRTTATTEGDDSIFGFSPGLLASPILTFLLASMLMTP</sequence>
<dbReference type="PROSITE" id="PS50060">
    <property type="entry name" value="MAM_2"/>
    <property type="match status" value="1"/>
</dbReference>
<dbReference type="SMART" id="SM00235">
    <property type="entry name" value="ZnMc"/>
    <property type="match status" value="1"/>
</dbReference>
<dbReference type="InterPro" id="IPR006026">
    <property type="entry name" value="Peptidase_Metallo"/>
</dbReference>
<feature type="region of interest" description="Disordered" evidence="12">
    <location>
        <begin position="695"/>
        <end position="728"/>
    </location>
</feature>
<evidence type="ECO:0000256" key="11">
    <source>
        <dbReference type="RuleBase" id="RU361183"/>
    </source>
</evidence>
<keyword evidence="3" id="KW-0732">Signal</keyword>
<keyword evidence="6 10" id="KW-0482">Metalloprotease</keyword>
<evidence type="ECO:0000313" key="15">
    <source>
        <dbReference type="Ensembl" id="ENSSAUP00010038974.1"/>
    </source>
</evidence>
<dbReference type="InParanoid" id="A0A671WIP8"/>
<feature type="binding site" evidence="10">
    <location>
        <position position="240"/>
    </location>
    <ligand>
        <name>Zn(2+)</name>
        <dbReference type="ChEBI" id="CHEBI:29105"/>
        <note>catalytic</note>
    </ligand>
</feature>
<evidence type="ECO:0000256" key="2">
    <source>
        <dbReference type="ARBA" id="ARBA00022723"/>
    </source>
</evidence>
<dbReference type="InterPro" id="IPR002083">
    <property type="entry name" value="MATH/TRAF_dom"/>
</dbReference>
<organism evidence="15 16">
    <name type="scientific">Sparus aurata</name>
    <name type="common">Gilthead sea bream</name>
    <dbReference type="NCBI Taxonomy" id="8175"/>
    <lineage>
        <taxon>Eukaryota</taxon>
        <taxon>Metazoa</taxon>
        <taxon>Chordata</taxon>
        <taxon>Craniata</taxon>
        <taxon>Vertebrata</taxon>
        <taxon>Euteleostomi</taxon>
        <taxon>Actinopterygii</taxon>
        <taxon>Neopterygii</taxon>
        <taxon>Teleostei</taxon>
        <taxon>Neoteleostei</taxon>
        <taxon>Acanthomorphata</taxon>
        <taxon>Eupercaria</taxon>
        <taxon>Spariformes</taxon>
        <taxon>Sparidae</taxon>
        <taxon>Sparus</taxon>
    </lineage>
</organism>
<dbReference type="Gene3D" id="2.60.210.10">
    <property type="entry name" value="Apoptosis, Tumor Necrosis Factor Receptor Associated Protein 2, Chain A"/>
    <property type="match status" value="1"/>
</dbReference>
<evidence type="ECO:0000259" key="14">
    <source>
        <dbReference type="PROSITE" id="PS51864"/>
    </source>
</evidence>
<feature type="domain" description="MAM" evidence="13">
    <location>
        <begin position="341"/>
        <end position="516"/>
    </location>
</feature>
<dbReference type="FunFam" id="2.60.210.10:FF:000009">
    <property type="entry name" value="Meprin A subunit"/>
    <property type="match status" value="1"/>
</dbReference>
<keyword evidence="5 10" id="KW-0862">Zinc</keyword>
<dbReference type="GO" id="GO:0008270">
    <property type="term" value="F:zinc ion binding"/>
    <property type="evidence" value="ECO:0007669"/>
    <property type="project" value="UniProtKB-UniRule"/>
</dbReference>
<dbReference type="InterPro" id="IPR001506">
    <property type="entry name" value="Peptidase_M12A"/>
</dbReference>
<dbReference type="Pfam" id="PF01400">
    <property type="entry name" value="Astacin"/>
    <property type="match status" value="1"/>
</dbReference>
<evidence type="ECO:0000256" key="1">
    <source>
        <dbReference type="ARBA" id="ARBA00022670"/>
    </source>
</evidence>
<keyword evidence="7" id="KW-0865">Zymogen</keyword>
<dbReference type="Pfam" id="PF22486">
    <property type="entry name" value="MATH_2"/>
    <property type="match status" value="1"/>
</dbReference>
<evidence type="ECO:0000256" key="3">
    <source>
        <dbReference type="ARBA" id="ARBA00022729"/>
    </source>
</evidence>
<comment type="cofactor">
    <cofactor evidence="10 11">
        <name>Zn(2+)</name>
        <dbReference type="ChEBI" id="CHEBI:29105"/>
    </cofactor>
    <text evidence="10 11">Binds 1 zinc ion per subunit.</text>
</comment>
<dbReference type="OMA" id="TCIDFKQ"/>
<evidence type="ECO:0000256" key="8">
    <source>
        <dbReference type="ARBA" id="ARBA00023157"/>
    </source>
</evidence>
<dbReference type="InterPro" id="IPR024079">
    <property type="entry name" value="MetalloPept_cat_dom_sf"/>
</dbReference>
<dbReference type="SUPFAM" id="SSF49599">
    <property type="entry name" value="TRAF domain-like"/>
    <property type="match status" value="1"/>
</dbReference>
<comment type="caution">
    <text evidence="10">Lacks conserved residue(s) required for the propagation of feature annotation.</text>
</comment>
<reference evidence="15" key="1">
    <citation type="submission" date="2021-04" db="EMBL/GenBank/DDBJ databases">
        <authorList>
            <consortium name="Wellcome Sanger Institute Data Sharing"/>
        </authorList>
    </citation>
    <scope>NUCLEOTIDE SEQUENCE [LARGE SCALE GENOMIC DNA]</scope>
</reference>
<dbReference type="SUPFAM" id="SSF49899">
    <property type="entry name" value="Concanavalin A-like lectins/glucanases"/>
    <property type="match status" value="1"/>
</dbReference>
<feature type="region of interest" description="Disordered" evidence="12">
    <location>
        <begin position="368"/>
        <end position="407"/>
    </location>
</feature>
<dbReference type="PANTHER" id="PTHR10127:SF903">
    <property type="entry name" value="MEPRIN A SUBUNIT"/>
    <property type="match status" value="1"/>
</dbReference>
<evidence type="ECO:0000313" key="16">
    <source>
        <dbReference type="Proteomes" id="UP000472265"/>
    </source>
</evidence>
<accession>A0A671WIP8</accession>
<evidence type="ECO:0000256" key="10">
    <source>
        <dbReference type="PROSITE-ProRule" id="PRU01211"/>
    </source>
</evidence>
<keyword evidence="2 10" id="KW-0479">Metal-binding</keyword>
<dbReference type="Proteomes" id="UP000472265">
    <property type="component" value="Chromosome 17"/>
</dbReference>
<dbReference type="InterPro" id="IPR013320">
    <property type="entry name" value="ConA-like_dom_sf"/>
</dbReference>
<feature type="compositionally biased region" description="Polar residues" evidence="12">
    <location>
        <begin position="375"/>
        <end position="402"/>
    </location>
</feature>
<dbReference type="PRINTS" id="PR00480">
    <property type="entry name" value="ASTACIN"/>
</dbReference>
<keyword evidence="9" id="KW-0325">Glycoprotein</keyword>
<dbReference type="Ensembl" id="ENSSAUT00010041099.1">
    <property type="protein sequence ID" value="ENSSAUP00010038974.1"/>
    <property type="gene ID" value="ENSSAUG00010016458.1"/>
</dbReference>
<dbReference type="PROSITE" id="PS51864">
    <property type="entry name" value="ASTACIN"/>
    <property type="match status" value="1"/>
</dbReference>
<name>A0A671WIP8_SPAAU</name>
<dbReference type="CDD" id="cd06263">
    <property type="entry name" value="MAM"/>
    <property type="match status" value="1"/>
</dbReference>
<evidence type="ECO:0000259" key="13">
    <source>
        <dbReference type="PROSITE" id="PS50060"/>
    </source>
</evidence>
<dbReference type="SMART" id="SM00137">
    <property type="entry name" value="MAM"/>
    <property type="match status" value="1"/>
</dbReference>
<gene>
    <name evidence="15" type="primary">LOC115566629</name>
</gene>
<dbReference type="GeneTree" id="ENSGT00950000183111"/>
<feature type="binding site" evidence="10">
    <location>
        <position position="234"/>
    </location>
    <ligand>
        <name>Zn(2+)</name>
        <dbReference type="ChEBI" id="CHEBI:29105"/>
        <note>catalytic</note>
    </ligand>
</feature>
<evidence type="ECO:0000256" key="6">
    <source>
        <dbReference type="ARBA" id="ARBA00023049"/>
    </source>
</evidence>